<sequence>MLPYFTSRISSLISDYGKKGPEAKEKFPSNGELRRAGKRRRLLRTLGSELVGMGLPEVAEFARNFAVMVRVQGPDPKGLKMRNHAFHQYNSGKTMLSASGMVFPASSNLELSERVLVVTAASVVEPFVSQSYQESSSEKKPRLIPGVQIDILMEAKSMVDGNVESLPWRPAQLLKMLDIPHTSAAVQSLIEASCGSPEHSWEVGWSLASHSRPQHVDSSHEQVEQSPFQNHLPIGSMGSNSPNLLGQSATRIALLEVPSKFSAPNSLKVQRSIPKRGNLLLAMGSPFGILSPLHFFNNISVGSIGNSYPPSSSTSSLLMADIRCLPGMEGSPVFSEQAQLIGLLTRPLRQKISGTEVQVCRIIPLPLFMQDLYWSVLGEDTIFRMCLVQMVIPWEAIASACSELLLQKPHSALDRVNAVETLLPKDYELPNHSHEELSPFGSRILSPVEKAMSSICLITTDDGSWASGVLLNKQGLVLTNAHLLEPWRFGKAASTSDRKERRSEGSIIPNVHTRLETISIEKSSQNLLATNLKAADISLKNDDGLSRFSLAKINHRNIRVRLDYMDPWIWTDATIVYVSKGPLDVALLQLEIAPDQLCPISLDVDCPSSGSEAFVIGHGLFGPRCDFLPSACLGVIAKVIEAARSPETRSNKLNSCERFPAMLETTAAVHPGSSGGAVVNSNGCMIGLVTSNAKHGGGTVIPHLNFSIPCAALKPILKFSEDMQNFAVLEELDKPNEHLSSIWALMPPVYPKPDILKFPAEDKGKGIKGSRFAKFIADRNELLKTTAQHRVPTDLIPSMLAGVATVIVGHPFDTVKVKLQKHNTEAKGIKYKNGLHCTTRILKTEGVCLLNPCDSWVKGLYRGATSSFVGMAFESSLAFGIYSQTKHFLQGTTQSGKPQLLAIIPSGAFAGGVVSFILCPSELVKCRMQVQGADSFLQSTSRYSSPIDCIFRGGGATFLREFIGNAVFFSTYEYVSYYMHKPLRDASSDLTHVIDVGVGIFSGGLGGIACWSAVLPLDVAKTIIQTSPDKNHTRNPVQVLELIYRRSGIRGCYTGLGPTIVRAFPANAAAIVTWELAMKILGIKHD</sequence>
<comment type="subcellular location">
    <subcellularLocation>
        <location evidence="1">Membrane</location>
        <topology evidence="1">Multi-pass membrane protein</topology>
    </subcellularLocation>
</comment>
<evidence type="ECO:0000256" key="4">
    <source>
        <dbReference type="PROSITE-ProRule" id="PRU00282"/>
    </source>
</evidence>
<dbReference type="FunFam" id="1.50.40.10:FF:000394">
    <property type="entry name" value="Mitochondrial amino acid carrier"/>
    <property type="match status" value="1"/>
</dbReference>
<evidence type="ECO:0000256" key="1">
    <source>
        <dbReference type="ARBA" id="ARBA00004141"/>
    </source>
</evidence>
<dbReference type="PANTHER" id="PTHR21004:SF0">
    <property type="entry name" value="PEROXISOMAL LEADER PEPTIDE-PROCESSING PROTEASE"/>
    <property type="match status" value="1"/>
</dbReference>
<accession>A0A8X8XMS0</accession>
<feature type="repeat" description="Solcar" evidence="4">
    <location>
        <begin position="898"/>
        <end position="978"/>
    </location>
</feature>
<evidence type="ECO:0000256" key="3">
    <source>
        <dbReference type="ARBA" id="ARBA00023136"/>
    </source>
</evidence>
<dbReference type="EMBL" id="PNBA02000008">
    <property type="protein sequence ID" value="KAG6416603.1"/>
    <property type="molecule type" value="Genomic_DNA"/>
</dbReference>
<proteinExistence type="predicted"/>
<organism evidence="5">
    <name type="scientific">Salvia splendens</name>
    <name type="common">Scarlet sage</name>
    <dbReference type="NCBI Taxonomy" id="180675"/>
    <lineage>
        <taxon>Eukaryota</taxon>
        <taxon>Viridiplantae</taxon>
        <taxon>Streptophyta</taxon>
        <taxon>Embryophyta</taxon>
        <taxon>Tracheophyta</taxon>
        <taxon>Spermatophyta</taxon>
        <taxon>Magnoliopsida</taxon>
        <taxon>eudicotyledons</taxon>
        <taxon>Gunneridae</taxon>
        <taxon>Pentapetalae</taxon>
        <taxon>asterids</taxon>
        <taxon>lamiids</taxon>
        <taxon>Lamiales</taxon>
        <taxon>Lamiaceae</taxon>
        <taxon>Nepetoideae</taxon>
        <taxon>Mentheae</taxon>
        <taxon>Salviinae</taxon>
        <taxon>Salvia</taxon>
        <taxon>Salvia subgen. Calosphace</taxon>
        <taxon>core Calosphace</taxon>
    </lineage>
</organism>
<dbReference type="Pfam" id="PF13365">
    <property type="entry name" value="Trypsin_2"/>
    <property type="match status" value="2"/>
</dbReference>
<dbReference type="InterPro" id="IPR039245">
    <property type="entry name" value="TYSND1/DEG15"/>
</dbReference>
<dbReference type="SUPFAM" id="SSF103506">
    <property type="entry name" value="Mitochondrial carrier"/>
    <property type="match status" value="1"/>
</dbReference>
<dbReference type="Gene3D" id="1.50.40.10">
    <property type="entry name" value="Mitochondrial carrier domain"/>
    <property type="match status" value="2"/>
</dbReference>
<keyword evidence="3 4" id="KW-0472">Membrane</keyword>
<evidence type="ECO:0008006" key="7">
    <source>
        <dbReference type="Google" id="ProtNLM"/>
    </source>
</evidence>
<evidence type="ECO:0000313" key="6">
    <source>
        <dbReference type="Proteomes" id="UP000298416"/>
    </source>
</evidence>
<dbReference type="GO" id="GO:0005777">
    <property type="term" value="C:peroxisome"/>
    <property type="evidence" value="ECO:0007669"/>
    <property type="project" value="InterPro"/>
</dbReference>
<name>A0A8X8XMS0_SALSN</name>
<gene>
    <name evidence="5" type="ORF">SASPL_124036</name>
</gene>
<evidence type="ECO:0000313" key="5">
    <source>
        <dbReference type="EMBL" id="KAG6416603.1"/>
    </source>
</evidence>
<protein>
    <recommendedName>
        <fullName evidence="7">Solute carrier family 25 (Mitochondrial carnitine/acylcarnitine transporter), member 20/29</fullName>
    </recommendedName>
</protein>
<feature type="repeat" description="Solcar" evidence="4">
    <location>
        <begin position="789"/>
        <end position="888"/>
    </location>
</feature>
<dbReference type="PROSITE" id="PS50920">
    <property type="entry name" value="SOLCAR"/>
    <property type="match status" value="3"/>
</dbReference>
<dbReference type="Pfam" id="PF00153">
    <property type="entry name" value="Mito_carr"/>
    <property type="match status" value="3"/>
</dbReference>
<dbReference type="SUPFAM" id="SSF50494">
    <property type="entry name" value="Trypsin-like serine proteases"/>
    <property type="match status" value="2"/>
</dbReference>
<keyword evidence="2 4" id="KW-0812">Transmembrane</keyword>
<comment type="caution">
    <text evidence="5">The sequence shown here is derived from an EMBL/GenBank/DDBJ whole genome shotgun (WGS) entry which is preliminary data.</text>
</comment>
<reference evidence="5" key="1">
    <citation type="submission" date="2018-01" db="EMBL/GenBank/DDBJ databases">
        <authorList>
            <person name="Mao J.F."/>
        </authorList>
    </citation>
    <scope>NUCLEOTIDE SEQUENCE</scope>
    <source>
        <strain evidence="5">Huo1</strain>
        <tissue evidence="5">Leaf</tissue>
    </source>
</reference>
<reference evidence="5" key="2">
    <citation type="submission" date="2020-08" db="EMBL/GenBank/DDBJ databases">
        <title>Plant Genome Project.</title>
        <authorList>
            <person name="Zhang R.-G."/>
        </authorList>
    </citation>
    <scope>NUCLEOTIDE SEQUENCE</scope>
    <source>
        <strain evidence="5">Huo1</strain>
        <tissue evidence="5">Leaf</tissue>
    </source>
</reference>
<dbReference type="InterPro" id="IPR043504">
    <property type="entry name" value="Peptidase_S1_PA_chymotrypsin"/>
</dbReference>
<dbReference type="Gene3D" id="2.40.10.10">
    <property type="entry name" value="Trypsin-like serine proteases"/>
    <property type="match status" value="3"/>
</dbReference>
<dbReference type="AlphaFoldDB" id="A0A8X8XMS0"/>
<dbReference type="PANTHER" id="PTHR21004">
    <property type="entry name" value="SERINE PROTEASE-RELATED"/>
    <property type="match status" value="1"/>
</dbReference>
<dbReference type="GO" id="GO:0004252">
    <property type="term" value="F:serine-type endopeptidase activity"/>
    <property type="evidence" value="ECO:0007669"/>
    <property type="project" value="InterPro"/>
</dbReference>
<feature type="repeat" description="Solcar" evidence="4">
    <location>
        <begin position="994"/>
        <end position="1080"/>
    </location>
</feature>
<dbReference type="FunFam" id="2.40.10.10:FF:000096">
    <property type="entry name" value="Glyoxysomal processing protease glyoxysomal"/>
    <property type="match status" value="1"/>
</dbReference>
<dbReference type="InterPro" id="IPR018108">
    <property type="entry name" value="MCP_transmembrane"/>
</dbReference>
<dbReference type="InterPro" id="IPR009003">
    <property type="entry name" value="Peptidase_S1_PA"/>
</dbReference>
<dbReference type="InterPro" id="IPR023395">
    <property type="entry name" value="MCP_dom_sf"/>
</dbReference>
<dbReference type="Proteomes" id="UP000298416">
    <property type="component" value="Unassembled WGS sequence"/>
</dbReference>
<dbReference type="GO" id="GO:0016485">
    <property type="term" value="P:protein processing"/>
    <property type="evidence" value="ECO:0007669"/>
    <property type="project" value="InterPro"/>
</dbReference>
<evidence type="ECO:0000256" key="2">
    <source>
        <dbReference type="ARBA" id="ARBA00022692"/>
    </source>
</evidence>
<keyword evidence="6" id="KW-1185">Reference proteome</keyword>
<dbReference type="GO" id="GO:0016020">
    <property type="term" value="C:membrane"/>
    <property type="evidence" value="ECO:0007669"/>
    <property type="project" value="UniProtKB-SubCell"/>
</dbReference>